<protein>
    <submittedName>
        <fullName evidence="5">Dimethylarginine dimethylaminohydrolase</fullName>
    </submittedName>
</protein>
<dbReference type="RefSeq" id="WP_109386577.1">
    <property type="nucleotide sequence ID" value="NZ_QETF01000002.1"/>
</dbReference>
<dbReference type="AlphaFoldDB" id="A0A2V1P739"/>
<dbReference type="SUPFAM" id="SSF55909">
    <property type="entry name" value="Pentein"/>
    <property type="match status" value="1"/>
</dbReference>
<reference evidence="6" key="1">
    <citation type="submission" date="2018-05" db="EMBL/GenBank/DDBJ databases">
        <authorList>
            <person name="Du Z."/>
            <person name="Wang X."/>
        </authorList>
    </citation>
    <scope>NUCLEOTIDE SEQUENCE [LARGE SCALE GENOMIC DNA]</scope>
    <source>
        <strain evidence="6">WDS4C29</strain>
    </source>
</reference>
<sequence length="262" mass="27780">MTHRSFEFTHALCRVPADSVCDGLRASDRGDPDPALFRNQHAAYVAALRDAGCAVTVLEADEAFPDSVFIEDPALVLNGVAIVLRPGAPSRLGEAAALRPALEEHCRKVVDLKTEGFVDGGDILCTDDRVLIGLSARTDARGAEDLRPLVEAQGYRLEVLQTPPEILHFKTESSLLDAETVLATPALAASGAFDSMRVIETAPGEGASANAIRVNDVVMLSAGYPETADRLTQAGYEVVTLDTSQAALVDGGLSCMSLRYSL</sequence>
<dbReference type="GO" id="GO:0006525">
    <property type="term" value="P:arginine metabolic process"/>
    <property type="evidence" value="ECO:0007669"/>
    <property type="project" value="TreeGrafter"/>
</dbReference>
<evidence type="ECO:0000256" key="1">
    <source>
        <dbReference type="ARBA" id="ARBA00008532"/>
    </source>
</evidence>
<dbReference type="Gene3D" id="3.75.10.10">
    <property type="entry name" value="L-arginine/glycine Amidinotransferase, Chain A"/>
    <property type="match status" value="1"/>
</dbReference>
<comment type="similarity">
    <text evidence="1">Belongs to the DDAH family.</text>
</comment>
<feature type="active site" description="Nucleophile" evidence="3">
    <location>
        <position position="255"/>
    </location>
</feature>
<evidence type="ECO:0000256" key="2">
    <source>
        <dbReference type="ARBA" id="ARBA00022801"/>
    </source>
</evidence>
<feature type="active site" description="Proton donor" evidence="3">
    <location>
        <position position="168"/>
    </location>
</feature>
<comment type="caution">
    <text evidence="5">The sequence shown here is derived from an EMBL/GenBank/DDBJ whole genome shotgun (WGS) entry which is preliminary data.</text>
</comment>
<organism evidence="5 6">
    <name type="scientific">Salibaculum griseiflavum</name>
    <dbReference type="NCBI Taxonomy" id="1914409"/>
    <lineage>
        <taxon>Bacteria</taxon>
        <taxon>Pseudomonadati</taxon>
        <taxon>Pseudomonadota</taxon>
        <taxon>Alphaproteobacteria</taxon>
        <taxon>Rhodobacterales</taxon>
        <taxon>Roseobacteraceae</taxon>
        <taxon>Salibaculum</taxon>
    </lineage>
</organism>
<dbReference type="GO" id="GO:0045429">
    <property type="term" value="P:positive regulation of nitric oxide biosynthetic process"/>
    <property type="evidence" value="ECO:0007669"/>
    <property type="project" value="TreeGrafter"/>
</dbReference>
<gene>
    <name evidence="5" type="ORF">DFK10_03425</name>
</gene>
<dbReference type="EMBL" id="QETF01000002">
    <property type="protein sequence ID" value="PWG18309.1"/>
    <property type="molecule type" value="Genomic_DNA"/>
</dbReference>
<evidence type="ECO:0000256" key="4">
    <source>
        <dbReference type="PIRSR" id="PIRSR633199-2"/>
    </source>
</evidence>
<feature type="binding site" evidence="4">
    <location>
        <position position="24"/>
    </location>
    <ligand>
        <name>substrate</name>
    </ligand>
</feature>
<evidence type="ECO:0000313" key="6">
    <source>
        <dbReference type="Proteomes" id="UP000245293"/>
    </source>
</evidence>
<accession>A0A2V1P739</accession>
<feature type="binding site" evidence="4">
    <location>
        <position position="249"/>
    </location>
    <ligand>
        <name>substrate</name>
    </ligand>
</feature>
<dbReference type="Proteomes" id="UP000245293">
    <property type="component" value="Unassembled WGS sequence"/>
</dbReference>
<evidence type="ECO:0000313" key="5">
    <source>
        <dbReference type="EMBL" id="PWG18309.1"/>
    </source>
</evidence>
<dbReference type="GO" id="GO:0016597">
    <property type="term" value="F:amino acid binding"/>
    <property type="evidence" value="ECO:0007669"/>
    <property type="project" value="TreeGrafter"/>
</dbReference>
<keyword evidence="2 5" id="KW-0378">Hydrolase</keyword>
<dbReference type="PANTHER" id="PTHR12737:SF9">
    <property type="entry name" value="DIMETHYLARGININASE"/>
    <property type="match status" value="1"/>
</dbReference>
<dbReference type="Pfam" id="PF19420">
    <property type="entry name" value="DDAH_eukar"/>
    <property type="match status" value="1"/>
</dbReference>
<feature type="binding site" evidence="4">
    <location>
        <position position="91"/>
    </location>
    <ligand>
        <name>substrate</name>
    </ligand>
</feature>
<feature type="binding site" evidence="4">
    <location>
        <position position="137"/>
    </location>
    <ligand>
        <name>substrate</name>
    </ligand>
</feature>
<proteinExistence type="inferred from homology"/>
<feature type="binding site" evidence="4">
    <location>
        <begin position="71"/>
        <end position="72"/>
    </location>
    <ligand>
        <name>substrate</name>
    </ligand>
</feature>
<dbReference type="PANTHER" id="PTHR12737">
    <property type="entry name" value="DIMETHYLARGININE DIMETHYLAMINOHYDROLASE"/>
    <property type="match status" value="1"/>
</dbReference>
<dbReference type="OrthoDB" id="9790596at2"/>
<dbReference type="GO" id="GO:0000052">
    <property type="term" value="P:citrulline metabolic process"/>
    <property type="evidence" value="ECO:0007669"/>
    <property type="project" value="TreeGrafter"/>
</dbReference>
<evidence type="ECO:0000256" key="3">
    <source>
        <dbReference type="PIRSR" id="PIRSR633199-1"/>
    </source>
</evidence>
<keyword evidence="6" id="KW-1185">Reference proteome</keyword>
<dbReference type="InterPro" id="IPR033199">
    <property type="entry name" value="DDAH-like"/>
</dbReference>
<dbReference type="GO" id="GO:0016403">
    <property type="term" value="F:dimethylargininase activity"/>
    <property type="evidence" value="ECO:0007669"/>
    <property type="project" value="TreeGrafter"/>
</dbReference>
<feature type="binding site" evidence="4">
    <location>
        <position position="66"/>
    </location>
    <ligand>
        <name>substrate</name>
    </ligand>
</feature>
<name>A0A2V1P739_9RHOB</name>